<gene>
    <name evidence="3 7" type="primary">grpE</name>
    <name evidence="7" type="ORF">GCM10023338_04450</name>
</gene>
<reference evidence="8" key="1">
    <citation type="journal article" date="2019" name="Int. J. Syst. Evol. Microbiol.">
        <title>The Global Catalogue of Microorganisms (GCM) 10K type strain sequencing project: providing services to taxonomists for standard genome sequencing and annotation.</title>
        <authorList>
            <consortium name="The Broad Institute Genomics Platform"/>
            <consortium name="The Broad Institute Genome Sequencing Center for Infectious Disease"/>
            <person name="Wu L."/>
            <person name="Ma J."/>
        </authorList>
    </citation>
    <scope>NUCLEOTIDE SEQUENCE [LARGE SCALE GENOMIC DNA]</scope>
    <source>
        <strain evidence="8">JCM 18424</strain>
    </source>
</reference>
<dbReference type="SUPFAM" id="SSF51064">
    <property type="entry name" value="Head domain of nucleotide exchange factor GrpE"/>
    <property type="match status" value="1"/>
</dbReference>
<feature type="region of interest" description="Disordered" evidence="6">
    <location>
        <begin position="1"/>
        <end position="31"/>
    </location>
</feature>
<dbReference type="InterPro" id="IPR009012">
    <property type="entry name" value="GrpE_head"/>
</dbReference>
<feature type="compositionally biased region" description="Basic and acidic residues" evidence="6">
    <location>
        <begin position="1"/>
        <end position="11"/>
    </location>
</feature>
<name>A0ABP9MHP0_9GAMM</name>
<dbReference type="EMBL" id="BAABKE010000001">
    <property type="protein sequence ID" value="GAA5095245.1"/>
    <property type="molecule type" value="Genomic_DNA"/>
</dbReference>
<dbReference type="PANTHER" id="PTHR21237">
    <property type="entry name" value="GRPE PROTEIN"/>
    <property type="match status" value="1"/>
</dbReference>
<evidence type="ECO:0000256" key="6">
    <source>
        <dbReference type="SAM" id="MobiDB-lite"/>
    </source>
</evidence>
<keyword evidence="3 4" id="KW-0346">Stress response</keyword>
<dbReference type="Pfam" id="PF01025">
    <property type="entry name" value="GrpE"/>
    <property type="match status" value="1"/>
</dbReference>
<comment type="similarity">
    <text evidence="1 3 5">Belongs to the GrpE family.</text>
</comment>
<evidence type="ECO:0000256" key="1">
    <source>
        <dbReference type="ARBA" id="ARBA00009054"/>
    </source>
</evidence>
<dbReference type="PANTHER" id="PTHR21237:SF23">
    <property type="entry name" value="GRPE PROTEIN HOMOLOG, MITOCHONDRIAL"/>
    <property type="match status" value="1"/>
</dbReference>
<sequence>MSNTEKEKELSEATEEVLVEESNVDGDSSESLEELDLVSQIEKLTQEKEALFQRLLVSEADMKNLRRRTELDLANAHKFALEKFVKELLPCLDAVEAEINELNKKESLSDELVKFKEGSELTYRMLLNAVEKFGVKQISPIGEVLNPDLHQAIAVVPMQDKESNEIIDVTQKGYTLNDRLVRAALVVVAQ</sequence>
<evidence type="ECO:0000256" key="5">
    <source>
        <dbReference type="RuleBase" id="RU004478"/>
    </source>
</evidence>
<evidence type="ECO:0000313" key="7">
    <source>
        <dbReference type="EMBL" id="GAA5095245.1"/>
    </source>
</evidence>
<evidence type="ECO:0000313" key="8">
    <source>
        <dbReference type="Proteomes" id="UP001500631"/>
    </source>
</evidence>
<proteinExistence type="inferred from homology"/>
<comment type="caution">
    <text evidence="7">The sequence shown here is derived from an EMBL/GenBank/DDBJ whole genome shotgun (WGS) entry which is preliminary data.</text>
</comment>
<dbReference type="RefSeq" id="WP_077926118.1">
    <property type="nucleotide sequence ID" value="NZ_BAABKE010000001.1"/>
</dbReference>
<evidence type="ECO:0000256" key="2">
    <source>
        <dbReference type="ARBA" id="ARBA00023186"/>
    </source>
</evidence>
<dbReference type="CDD" id="cd00446">
    <property type="entry name" value="GrpE"/>
    <property type="match status" value="1"/>
</dbReference>
<dbReference type="Proteomes" id="UP001500631">
    <property type="component" value="Unassembled WGS sequence"/>
</dbReference>
<protein>
    <recommendedName>
        <fullName evidence="3 4">Protein GrpE</fullName>
    </recommendedName>
    <alternativeName>
        <fullName evidence="3">HSP-70 cofactor</fullName>
    </alternativeName>
</protein>
<dbReference type="Gene3D" id="2.30.22.10">
    <property type="entry name" value="Head domain of nucleotide exchange factor GrpE"/>
    <property type="match status" value="1"/>
</dbReference>
<comment type="function">
    <text evidence="3 4">Participates actively in the response to hyperosmotic and heat shock by preventing the aggregation of stress-denatured proteins, in association with DnaK and GrpE. It is the nucleotide exchange factor for DnaK and may function as a thermosensor. Unfolded proteins bind initially to DnaJ; upon interaction with the DnaJ-bound protein, DnaK hydrolyzes its bound ATP, resulting in the formation of a stable complex. GrpE releases ADP from DnaK; ATP binding to DnaK triggers the release of the substrate protein, thus completing the reaction cycle. Several rounds of ATP-dependent interactions between DnaJ, DnaK and GrpE are required for fully efficient folding.</text>
</comment>
<keyword evidence="8" id="KW-1185">Reference proteome</keyword>
<dbReference type="PROSITE" id="PS01071">
    <property type="entry name" value="GRPE"/>
    <property type="match status" value="1"/>
</dbReference>
<keyword evidence="3" id="KW-0963">Cytoplasm</keyword>
<dbReference type="SUPFAM" id="SSF58014">
    <property type="entry name" value="Coiled-coil domain of nucleotide exchange factor GrpE"/>
    <property type="match status" value="1"/>
</dbReference>
<dbReference type="InterPro" id="IPR000740">
    <property type="entry name" value="GrpE"/>
</dbReference>
<organism evidence="7 8">
    <name type="scientific">Wohlfahrtiimonas larvae</name>
    <dbReference type="NCBI Taxonomy" id="1157986"/>
    <lineage>
        <taxon>Bacteria</taxon>
        <taxon>Pseudomonadati</taxon>
        <taxon>Pseudomonadota</taxon>
        <taxon>Gammaproteobacteria</taxon>
        <taxon>Cardiobacteriales</taxon>
        <taxon>Ignatzschineriaceae</taxon>
        <taxon>Wohlfahrtiimonas</taxon>
    </lineage>
</organism>
<comment type="subunit">
    <text evidence="3">Homodimer.</text>
</comment>
<evidence type="ECO:0000256" key="4">
    <source>
        <dbReference type="RuleBase" id="RU000639"/>
    </source>
</evidence>
<evidence type="ECO:0000256" key="3">
    <source>
        <dbReference type="HAMAP-Rule" id="MF_01151"/>
    </source>
</evidence>
<dbReference type="InterPro" id="IPR013805">
    <property type="entry name" value="GrpE_CC"/>
</dbReference>
<comment type="subcellular location">
    <subcellularLocation>
        <location evidence="3">Cytoplasm</location>
    </subcellularLocation>
</comment>
<accession>A0ABP9MHP0</accession>
<dbReference type="HAMAP" id="MF_01151">
    <property type="entry name" value="GrpE"/>
    <property type="match status" value="1"/>
</dbReference>
<dbReference type="PRINTS" id="PR00773">
    <property type="entry name" value="GRPEPROTEIN"/>
</dbReference>
<dbReference type="Gene3D" id="3.90.20.20">
    <property type="match status" value="1"/>
</dbReference>
<dbReference type="NCBIfam" id="NF010748">
    <property type="entry name" value="PRK14150.1"/>
    <property type="match status" value="1"/>
</dbReference>
<feature type="compositionally biased region" description="Acidic residues" evidence="6">
    <location>
        <begin position="12"/>
        <end position="31"/>
    </location>
</feature>
<keyword evidence="2 3" id="KW-0143">Chaperone</keyword>